<organism evidence="2 3">
    <name type="scientific">Methanosarcina flavescens</name>
    <dbReference type="NCBI Taxonomy" id="1715806"/>
    <lineage>
        <taxon>Archaea</taxon>
        <taxon>Methanobacteriati</taxon>
        <taxon>Methanobacteriota</taxon>
        <taxon>Stenosarchaea group</taxon>
        <taxon>Methanomicrobia</taxon>
        <taxon>Methanosarcinales</taxon>
        <taxon>Methanosarcinaceae</taxon>
        <taxon>Methanosarcina</taxon>
    </lineage>
</organism>
<evidence type="ECO:0000256" key="1">
    <source>
        <dbReference type="SAM" id="Phobius"/>
    </source>
</evidence>
<sequence>MSNPVDLLVCAITSLLCFLIVYTVLQEEILILGIALVGFILLGKILYLL</sequence>
<evidence type="ECO:0000313" key="2">
    <source>
        <dbReference type="EMBL" id="NLK32947.1"/>
    </source>
</evidence>
<protein>
    <submittedName>
        <fullName evidence="2">Uncharacterized protein</fullName>
    </submittedName>
</protein>
<gene>
    <name evidence="2" type="ORF">GX302_09020</name>
</gene>
<feature type="transmembrane region" description="Helical" evidence="1">
    <location>
        <begin position="7"/>
        <end position="25"/>
    </location>
</feature>
<evidence type="ECO:0000313" key="3">
    <source>
        <dbReference type="Proteomes" id="UP000585579"/>
    </source>
</evidence>
<comment type="caution">
    <text evidence="2">The sequence shown here is derived from an EMBL/GenBank/DDBJ whole genome shotgun (WGS) entry which is preliminary data.</text>
</comment>
<reference evidence="2 3" key="1">
    <citation type="journal article" date="2020" name="Biotechnol. Biofuels">
        <title>New insights from the biogas microbiome by comprehensive genome-resolved metagenomics of nearly 1600 species originating from multiple anaerobic digesters.</title>
        <authorList>
            <person name="Campanaro S."/>
            <person name="Treu L."/>
            <person name="Rodriguez-R L.M."/>
            <person name="Kovalovszki A."/>
            <person name="Ziels R.M."/>
            <person name="Maus I."/>
            <person name="Zhu X."/>
            <person name="Kougias P.G."/>
            <person name="Basile A."/>
            <person name="Luo G."/>
            <person name="Schluter A."/>
            <person name="Konstantinidis K.T."/>
            <person name="Angelidaki I."/>
        </authorList>
    </citation>
    <scope>NUCLEOTIDE SEQUENCE [LARGE SCALE GENOMIC DNA]</scope>
    <source>
        <strain evidence="2">AS22ysBPME_46</strain>
    </source>
</reference>
<keyword evidence="1" id="KW-1133">Transmembrane helix</keyword>
<feature type="transmembrane region" description="Helical" evidence="1">
    <location>
        <begin position="31"/>
        <end position="48"/>
    </location>
</feature>
<dbReference type="EMBL" id="JAAYQL010000053">
    <property type="protein sequence ID" value="NLK32947.1"/>
    <property type="molecule type" value="Genomic_DNA"/>
</dbReference>
<accession>A0A7K4AW87</accession>
<dbReference type="Proteomes" id="UP000585579">
    <property type="component" value="Unassembled WGS sequence"/>
</dbReference>
<keyword evidence="1" id="KW-0472">Membrane</keyword>
<keyword evidence="1" id="KW-0812">Transmembrane</keyword>
<proteinExistence type="predicted"/>
<name>A0A7K4AW87_9EURY</name>
<dbReference type="AlphaFoldDB" id="A0A7K4AW87"/>